<protein>
    <submittedName>
        <fullName evidence="1">Uncharacterized protein</fullName>
    </submittedName>
</protein>
<reference evidence="1 2" key="2">
    <citation type="journal article" date="2017" name="Front. Plant Sci.">
        <title>Gene Classification and Mining of Molecular Markers Useful in Red Clover (Trifolium pratense) Breeding.</title>
        <authorList>
            <person name="Istvanek J."/>
            <person name="Dluhosova J."/>
            <person name="Dluhos P."/>
            <person name="Patkova L."/>
            <person name="Nedelnik J."/>
            <person name="Repkova J."/>
        </authorList>
    </citation>
    <scope>NUCLEOTIDE SEQUENCE [LARGE SCALE GENOMIC DNA]</scope>
    <source>
        <strain evidence="2">cv. Tatra</strain>
        <tissue evidence="1">Young leaves</tissue>
    </source>
</reference>
<evidence type="ECO:0000313" key="1">
    <source>
        <dbReference type="EMBL" id="PNX67037.1"/>
    </source>
</evidence>
<accession>A0A2K3KL80</accession>
<reference evidence="1 2" key="1">
    <citation type="journal article" date="2014" name="Am. J. Bot.">
        <title>Genome assembly and annotation for red clover (Trifolium pratense; Fabaceae).</title>
        <authorList>
            <person name="Istvanek J."/>
            <person name="Jaros M."/>
            <person name="Krenek A."/>
            <person name="Repkova J."/>
        </authorList>
    </citation>
    <scope>NUCLEOTIDE SEQUENCE [LARGE SCALE GENOMIC DNA]</scope>
    <source>
        <strain evidence="2">cv. Tatra</strain>
        <tissue evidence="1">Young leaves</tissue>
    </source>
</reference>
<comment type="caution">
    <text evidence="1">The sequence shown here is derived from an EMBL/GenBank/DDBJ whole genome shotgun (WGS) entry which is preliminary data.</text>
</comment>
<evidence type="ECO:0000313" key="2">
    <source>
        <dbReference type="Proteomes" id="UP000236291"/>
    </source>
</evidence>
<dbReference type="Proteomes" id="UP000236291">
    <property type="component" value="Unassembled WGS sequence"/>
</dbReference>
<dbReference type="EMBL" id="ASHM01100862">
    <property type="protein sequence ID" value="PNX67037.1"/>
    <property type="molecule type" value="Genomic_DNA"/>
</dbReference>
<feature type="non-terminal residue" evidence="1">
    <location>
        <position position="1"/>
    </location>
</feature>
<name>A0A2K3KL80_TRIPR</name>
<proteinExistence type="predicted"/>
<gene>
    <name evidence="1" type="ORF">L195_g055413</name>
</gene>
<sequence length="65" mass="6736">GLYVCGLTSSMSAVVSSGFVLFHRCLFCHYRPQGGASVVAETCLPGLLFYLCLVADSPDGAGSGF</sequence>
<dbReference type="AlphaFoldDB" id="A0A2K3KL80"/>
<organism evidence="1 2">
    <name type="scientific">Trifolium pratense</name>
    <name type="common">Red clover</name>
    <dbReference type="NCBI Taxonomy" id="57577"/>
    <lineage>
        <taxon>Eukaryota</taxon>
        <taxon>Viridiplantae</taxon>
        <taxon>Streptophyta</taxon>
        <taxon>Embryophyta</taxon>
        <taxon>Tracheophyta</taxon>
        <taxon>Spermatophyta</taxon>
        <taxon>Magnoliopsida</taxon>
        <taxon>eudicotyledons</taxon>
        <taxon>Gunneridae</taxon>
        <taxon>Pentapetalae</taxon>
        <taxon>rosids</taxon>
        <taxon>fabids</taxon>
        <taxon>Fabales</taxon>
        <taxon>Fabaceae</taxon>
        <taxon>Papilionoideae</taxon>
        <taxon>50 kb inversion clade</taxon>
        <taxon>NPAAA clade</taxon>
        <taxon>Hologalegina</taxon>
        <taxon>IRL clade</taxon>
        <taxon>Trifolieae</taxon>
        <taxon>Trifolium</taxon>
    </lineage>
</organism>